<dbReference type="OrthoDB" id="8117464at2"/>
<sequence>MGLMRPLPSPEQVFLCWLVAQPPEADIVAGARAQIERLAVHRDEAGVRTLKRLFGELIEELQDE</sequence>
<organism evidence="1 2">
    <name type="scientific">Mesorhizobium australicum</name>
    <dbReference type="NCBI Taxonomy" id="536018"/>
    <lineage>
        <taxon>Bacteria</taxon>
        <taxon>Pseudomonadati</taxon>
        <taxon>Pseudomonadota</taxon>
        <taxon>Alphaproteobacteria</taxon>
        <taxon>Hyphomicrobiales</taxon>
        <taxon>Phyllobacteriaceae</taxon>
        <taxon>Mesorhizobium</taxon>
    </lineage>
</organism>
<name>A0A1X7PW62_9HYPH</name>
<dbReference type="EMBL" id="FXBL01000004">
    <property type="protein sequence ID" value="SMH56445.1"/>
    <property type="molecule type" value="Genomic_DNA"/>
</dbReference>
<reference evidence="1 2" key="1">
    <citation type="submission" date="2017-04" db="EMBL/GenBank/DDBJ databases">
        <authorList>
            <person name="Afonso C.L."/>
            <person name="Miller P.J."/>
            <person name="Scott M.A."/>
            <person name="Spackman E."/>
            <person name="Goraichik I."/>
            <person name="Dimitrov K.M."/>
            <person name="Suarez D.L."/>
            <person name="Swayne D.E."/>
        </authorList>
    </citation>
    <scope>NUCLEOTIDE SEQUENCE [LARGE SCALE GENOMIC DNA]</scope>
    <source>
        <strain evidence="1 2">B5P</strain>
    </source>
</reference>
<proteinExistence type="predicted"/>
<gene>
    <name evidence="1" type="ORF">SAMN02982922_5525</name>
</gene>
<accession>A0A1X7PW62</accession>
<dbReference type="Proteomes" id="UP000193083">
    <property type="component" value="Unassembled WGS sequence"/>
</dbReference>
<evidence type="ECO:0000313" key="2">
    <source>
        <dbReference type="Proteomes" id="UP000193083"/>
    </source>
</evidence>
<evidence type="ECO:0000313" key="1">
    <source>
        <dbReference type="EMBL" id="SMH56445.1"/>
    </source>
</evidence>
<protein>
    <submittedName>
        <fullName evidence="1">Uncharacterized protein</fullName>
    </submittedName>
</protein>
<dbReference type="AlphaFoldDB" id="A0A1X7PW62"/>
<keyword evidence="2" id="KW-1185">Reference proteome</keyword>
<dbReference type="RefSeq" id="WP_085467103.1">
    <property type="nucleotide sequence ID" value="NZ_FXBL01000004.1"/>
</dbReference>